<feature type="region of interest" description="Disordered" evidence="1">
    <location>
        <begin position="1"/>
        <end position="73"/>
    </location>
</feature>
<reference evidence="2 3" key="1">
    <citation type="submission" date="2023-09" db="EMBL/GenBank/DDBJ databases">
        <authorList>
            <person name="Wang M."/>
        </authorList>
    </citation>
    <scope>NUCLEOTIDE SEQUENCE [LARGE SCALE GENOMIC DNA]</scope>
    <source>
        <strain evidence="2">GT-2023</strain>
        <tissue evidence="2">Liver</tissue>
    </source>
</reference>
<name>A0ABR3LYE3_9TELE</name>
<dbReference type="EMBL" id="JAYMGO010000017">
    <property type="protein sequence ID" value="KAL1257914.1"/>
    <property type="molecule type" value="Genomic_DNA"/>
</dbReference>
<protein>
    <submittedName>
        <fullName evidence="2">Uncharacterized protein</fullName>
    </submittedName>
</protein>
<gene>
    <name evidence="2" type="ORF">QQF64_011158</name>
</gene>
<keyword evidence="3" id="KW-1185">Reference proteome</keyword>
<evidence type="ECO:0000313" key="2">
    <source>
        <dbReference type="EMBL" id="KAL1257914.1"/>
    </source>
</evidence>
<feature type="compositionally biased region" description="Acidic residues" evidence="1">
    <location>
        <begin position="55"/>
        <end position="67"/>
    </location>
</feature>
<dbReference type="Proteomes" id="UP001558613">
    <property type="component" value="Unassembled WGS sequence"/>
</dbReference>
<proteinExistence type="predicted"/>
<sequence length="222" mass="24628">MNSWGSQEDLADELKKGLSLSRSSVRDKSELLEDDVVSLTSSDQEASALLGSTQEEQEMSEGEEAEAEPSQSSCPAYEELLDVMDRATTRLDLPWKRARKVAPRGRLDERYLSDHNPPALTLSRDEPILGNYTAACTDGGDVVGYDENDGQQLDSDHQKVWCCRTINRGKCTPRSNRSWGWTHTTQPTGLIGYANQHPPNGPLGLRVRVSLQDSRKYDTSAT</sequence>
<comment type="caution">
    <text evidence="2">The sequence shown here is derived from an EMBL/GenBank/DDBJ whole genome shotgun (WGS) entry which is preliminary data.</text>
</comment>
<organism evidence="2 3">
    <name type="scientific">Cirrhinus molitorella</name>
    <name type="common">mud carp</name>
    <dbReference type="NCBI Taxonomy" id="172907"/>
    <lineage>
        <taxon>Eukaryota</taxon>
        <taxon>Metazoa</taxon>
        <taxon>Chordata</taxon>
        <taxon>Craniata</taxon>
        <taxon>Vertebrata</taxon>
        <taxon>Euteleostomi</taxon>
        <taxon>Actinopterygii</taxon>
        <taxon>Neopterygii</taxon>
        <taxon>Teleostei</taxon>
        <taxon>Ostariophysi</taxon>
        <taxon>Cypriniformes</taxon>
        <taxon>Cyprinidae</taxon>
        <taxon>Labeoninae</taxon>
        <taxon>Labeonini</taxon>
        <taxon>Cirrhinus</taxon>
    </lineage>
</organism>
<accession>A0ABR3LYE3</accession>
<evidence type="ECO:0000313" key="3">
    <source>
        <dbReference type="Proteomes" id="UP001558613"/>
    </source>
</evidence>
<evidence type="ECO:0000256" key="1">
    <source>
        <dbReference type="SAM" id="MobiDB-lite"/>
    </source>
</evidence>